<dbReference type="Pfam" id="PF02653">
    <property type="entry name" value="BPD_transp_2"/>
    <property type="match status" value="1"/>
</dbReference>
<gene>
    <name evidence="10" type="ORF">N782_21720</name>
</gene>
<dbReference type="InterPro" id="IPR052157">
    <property type="entry name" value="BCAA_transport_permease"/>
</dbReference>
<dbReference type="RefSeq" id="WP_036823930.1">
    <property type="nucleotide sequence ID" value="NZ_AVBF01000085.1"/>
</dbReference>
<evidence type="ECO:0000256" key="8">
    <source>
        <dbReference type="ARBA" id="ARBA00037998"/>
    </source>
</evidence>
<dbReference type="STRING" id="1385514.N782_21720"/>
<protein>
    <submittedName>
        <fullName evidence="10">ABC transporter permease</fullName>
    </submittedName>
</protein>
<feature type="transmembrane region" description="Helical" evidence="9">
    <location>
        <begin position="186"/>
        <end position="209"/>
    </location>
</feature>
<dbReference type="EMBL" id="AVBF01000085">
    <property type="protein sequence ID" value="KGP71078.1"/>
    <property type="molecule type" value="Genomic_DNA"/>
</dbReference>
<keyword evidence="5" id="KW-0029">Amino-acid transport</keyword>
<dbReference type="PANTHER" id="PTHR11795:SF442">
    <property type="entry name" value="ABC TRANSPORTER ATP-BINDING PROTEIN"/>
    <property type="match status" value="1"/>
</dbReference>
<evidence type="ECO:0000256" key="3">
    <source>
        <dbReference type="ARBA" id="ARBA00022475"/>
    </source>
</evidence>
<dbReference type="CDD" id="cd06582">
    <property type="entry name" value="TM_PBP1_LivH_like"/>
    <property type="match status" value="1"/>
</dbReference>
<evidence type="ECO:0000256" key="6">
    <source>
        <dbReference type="ARBA" id="ARBA00022989"/>
    </source>
</evidence>
<dbReference type="AlphaFoldDB" id="A0A0A2T9I9"/>
<comment type="similarity">
    <text evidence="8">Belongs to the binding-protein-dependent transport system permease family. LivHM subfamily.</text>
</comment>
<dbReference type="Proteomes" id="UP000030147">
    <property type="component" value="Unassembled WGS sequence"/>
</dbReference>
<dbReference type="eggNOG" id="COG0559">
    <property type="taxonomic scope" value="Bacteria"/>
</dbReference>
<evidence type="ECO:0000256" key="9">
    <source>
        <dbReference type="SAM" id="Phobius"/>
    </source>
</evidence>
<sequence>MDLFFNLAINGLATGMLIFLLAAGLTIIFGLMDVLNFAHGGLFAWGAYSGVWIYDISGSFLVAILGAIVTGLLLGALTEWLIIKPVYGNHVQQILITLGFMLVLSEMLKVVFGPNQKSAAPPAYLDGSWQLGDVILIKYRIFIILVGALVYGITYFILKRTRIGLIVRAGVMNKEMVQSLGINIRLVFMLVFMVGSAMAALGGVLLAPYSGVIYAEMGMEFAILAFIVVVIGGMGSFTGSLLAAILVGMAQAFMAYYVSELSLAVNMLLMFAVLIFRPQGLFGGKGEAA</sequence>
<proteinExistence type="inferred from homology"/>
<keyword evidence="6 9" id="KW-1133">Transmembrane helix</keyword>
<dbReference type="InterPro" id="IPR001851">
    <property type="entry name" value="ABC_transp_permease"/>
</dbReference>
<keyword evidence="3" id="KW-1003">Cell membrane</keyword>
<feature type="transmembrane region" description="Helical" evidence="9">
    <location>
        <begin position="254"/>
        <end position="276"/>
    </location>
</feature>
<keyword evidence="7 9" id="KW-0472">Membrane</keyword>
<evidence type="ECO:0000256" key="1">
    <source>
        <dbReference type="ARBA" id="ARBA00004651"/>
    </source>
</evidence>
<dbReference type="GO" id="GO:0005886">
    <property type="term" value="C:plasma membrane"/>
    <property type="evidence" value="ECO:0007669"/>
    <property type="project" value="UniProtKB-SubCell"/>
</dbReference>
<dbReference type="OrthoDB" id="9807115at2"/>
<keyword evidence="11" id="KW-1185">Reference proteome</keyword>
<feature type="transmembrane region" description="Helical" evidence="9">
    <location>
        <begin position="94"/>
        <end position="112"/>
    </location>
</feature>
<comment type="caution">
    <text evidence="10">The sequence shown here is derived from an EMBL/GenBank/DDBJ whole genome shotgun (WGS) entry which is preliminary data.</text>
</comment>
<dbReference type="PANTHER" id="PTHR11795">
    <property type="entry name" value="BRANCHED-CHAIN AMINO ACID TRANSPORT SYSTEM PERMEASE PROTEIN LIVH"/>
    <property type="match status" value="1"/>
</dbReference>
<comment type="subcellular location">
    <subcellularLocation>
        <location evidence="1">Cell membrane</location>
        <topology evidence="1">Multi-pass membrane protein</topology>
    </subcellularLocation>
</comment>
<dbReference type="GO" id="GO:0022857">
    <property type="term" value="F:transmembrane transporter activity"/>
    <property type="evidence" value="ECO:0007669"/>
    <property type="project" value="InterPro"/>
</dbReference>
<evidence type="ECO:0000256" key="4">
    <source>
        <dbReference type="ARBA" id="ARBA00022692"/>
    </source>
</evidence>
<feature type="transmembrane region" description="Helical" evidence="9">
    <location>
        <begin position="12"/>
        <end position="30"/>
    </location>
</feature>
<feature type="transmembrane region" description="Helical" evidence="9">
    <location>
        <begin position="139"/>
        <end position="158"/>
    </location>
</feature>
<evidence type="ECO:0000313" key="11">
    <source>
        <dbReference type="Proteomes" id="UP000030147"/>
    </source>
</evidence>
<keyword evidence="4 9" id="KW-0812">Transmembrane</keyword>
<dbReference type="GO" id="GO:0006865">
    <property type="term" value="P:amino acid transport"/>
    <property type="evidence" value="ECO:0007669"/>
    <property type="project" value="UniProtKB-KW"/>
</dbReference>
<evidence type="ECO:0000256" key="7">
    <source>
        <dbReference type="ARBA" id="ARBA00023136"/>
    </source>
</evidence>
<keyword evidence="2" id="KW-0813">Transport</keyword>
<accession>A0A0A2T9I9</accession>
<evidence type="ECO:0000256" key="5">
    <source>
        <dbReference type="ARBA" id="ARBA00022970"/>
    </source>
</evidence>
<evidence type="ECO:0000256" key="2">
    <source>
        <dbReference type="ARBA" id="ARBA00022448"/>
    </source>
</evidence>
<name>A0A0A2T9I9_9BACI</name>
<feature type="transmembrane region" description="Helical" evidence="9">
    <location>
        <begin position="221"/>
        <end position="247"/>
    </location>
</feature>
<evidence type="ECO:0000313" key="10">
    <source>
        <dbReference type="EMBL" id="KGP71078.1"/>
    </source>
</evidence>
<organism evidence="10 11">
    <name type="scientific">Pontibacillus yanchengensis Y32</name>
    <dbReference type="NCBI Taxonomy" id="1385514"/>
    <lineage>
        <taxon>Bacteria</taxon>
        <taxon>Bacillati</taxon>
        <taxon>Bacillota</taxon>
        <taxon>Bacilli</taxon>
        <taxon>Bacillales</taxon>
        <taxon>Bacillaceae</taxon>
        <taxon>Pontibacillus</taxon>
    </lineage>
</organism>
<reference evidence="10 11" key="1">
    <citation type="journal article" date="2015" name="Stand. Genomic Sci.">
        <title>High quality draft genome sequence of the moderately halophilic bacterium Pontibacillus yanchengensis Y32(T) and comparison among Pontibacillus genomes.</title>
        <authorList>
            <person name="Huang J."/>
            <person name="Qiao Z.X."/>
            <person name="Tang J.W."/>
            <person name="Wang G."/>
        </authorList>
    </citation>
    <scope>NUCLEOTIDE SEQUENCE [LARGE SCALE GENOMIC DNA]</scope>
    <source>
        <strain evidence="10 11">Y32</strain>
    </source>
</reference>
<feature type="transmembrane region" description="Helical" evidence="9">
    <location>
        <begin position="60"/>
        <end position="82"/>
    </location>
</feature>